<keyword evidence="5" id="KW-0472">Membrane</keyword>
<keyword evidence="5" id="KW-1133">Transmembrane helix</keyword>
<organism evidence="6 7">
    <name type="scientific">Sulfurovum riftiae</name>
    <dbReference type="NCBI Taxonomy" id="1630136"/>
    <lineage>
        <taxon>Bacteria</taxon>
        <taxon>Pseudomonadati</taxon>
        <taxon>Campylobacterota</taxon>
        <taxon>Epsilonproteobacteria</taxon>
        <taxon>Campylobacterales</taxon>
        <taxon>Sulfurovaceae</taxon>
        <taxon>Sulfurovum</taxon>
    </lineage>
</organism>
<dbReference type="AlphaFoldDB" id="A0A151CJ79"/>
<dbReference type="GO" id="GO:0046677">
    <property type="term" value="P:response to antibiotic"/>
    <property type="evidence" value="ECO:0007669"/>
    <property type="project" value="UniProtKB-KW"/>
</dbReference>
<dbReference type="Pfam" id="PF08238">
    <property type="entry name" value="Sel1"/>
    <property type="match status" value="1"/>
</dbReference>
<evidence type="ECO:0000256" key="3">
    <source>
        <dbReference type="ARBA" id="ARBA00023157"/>
    </source>
</evidence>
<dbReference type="InterPro" id="IPR006597">
    <property type="entry name" value="Sel1-like"/>
</dbReference>
<feature type="transmembrane region" description="Helical" evidence="5">
    <location>
        <begin position="15"/>
        <end position="33"/>
    </location>
</feature>
<evidence type="ECO:0000256" key="2">
    <source>
        <dbReference type="ARBA" id="ARBA00012865"/>
    </source>
</evidence>
<dbReference type="EMBL" id="LNKT01000001">
    <property type="protein sequence ID" value="KYJ87592.1"/>
    <property type="molecule type" value="Genomic_DNA"/>
</dbReference>
<sequence length="109" mass="13114">MGFLDKIMDIENIELYIIVVLFFFTIWFIRNTIKHYHGEKRKIKNLHRFAKEGEMEAQHDLAQRYHKGNFVKKNCERAAFWYQSAALKGDDEAKGHLQKFLQNHQKKKC</sequence>
<protein>
    <recommendedName>
        <fullName evidence="2">beta-lactamase</fullName>
        <ecNumber evidence="2">3.5.2.6</ecNumber>
    </recommendedName>
</protein>
<name>A0A151CJ79_9BACT</name>
<dbReference type="STRING" id="1630136.AS592_10850"/>
<dbReference type="Gene3D" id="1.25.40.10">
    <property type="entry name" value="Tetratricopeptide repeat domain"/>
    <property type="match status" value="1"/>
</dbReference>
<dbReference type="Proteomes" id="UP000075359">
    <property type="component" value="Unassembled WGS sequence"/>
</dbReference>
<evidence type="ECO:0000256" key="1">
    <source>
        <dbReference type="ARBA" id="ARBA00001526"/>
    </source>
</evidence>
<keyword evidence="5" id="KW-0812">Transmembrane</keyword>
<evidence type="ECO:0000256" key="5">
    <source>
        <dbReference type="SAM" id="Phobius"/>
    </source>
</evidence>
<evidence type="ECO:0000313" key="6">
    <source>
        <dbReference type="EMBL" id="KYJ87592.1"/>
    </source>
</evidence>
<evidence type="ECO:0000256" key="4">
    <source>
        <dbReference type="ARBA" id="ARBA00023251"/>
    </source>
</evidence>
<keyword evidence="3" id="KW-1015">Disulfide bond</keyword>
<comment type="catalytic activity">
    <reaction evidence="1">
        <text>a beta-lactam + H2O = a substituted beta-amino acid</text>
        <dbReference type="Rhea" id="RHEA:20401"/>
        <dbReference type="ChEBI" id="CHEBI:15377"/>
        <dbReference type="ChEBI" id="CHEBI:35627"/>
        <dbReference type="ChEBI" id="CHEBI:140347"/>
        <dbReference type="EC" id="3.5.2.6"/>
    </reaction>
</comment>
<gene>
    <name evidence="6" type="ORF">AS592_10850</name>
</gene>
<proteinExistence type="predicted"/>
<dbReference type="GO" id="GO:0008800">
    <property type="term" value="F:beta-lactamase activity"/>
    <property type="evidence" value="ECO:0007669"/>
    <property type="project" value="UniProtKB-EC"/>
</dbReference>
<accession>A0A151CJ79</accession>
<comment type="caution">
    <text evidence="6">The sequence shown here is derived from an EMBL/GenBank/DDBJ whole genome shotgun (WGS) entry which is preliminary data.</text>
</comment>
<dbReference type="RefSeq" id="WP_067328554.1">
    <property type="nucleotide sequence ID" value="NZ_LNKT01000001.1"/>
</dbReference>
<dbReference type="SMART" id="SM00671">
    <property type="entry name" value="SEL1"/>
    <property type="match status" value="1"/>
</dbReference>
<keyword evidence="7" id="KW-1185">Reference proteome</keyword>
<dbReference type="SUPFAM" id="SSF81901">
    <property type="entry name" value="HCP-like"/>
    <property type="match status" value="1"/>
</dbReference>
<dbReference type="OrthoDB" id="5365194at2"/>
<evidence type="ECO:0000313" key="7">
    <source>
        <dbReference type="Proteomes" id="UP000075359"/>
    </source>
</evidence>
<dbReference type="InterPro" id="IPR011990">
    <property type="entry name" value="TPR-like_helical_dom_sf"/>
</dbReference>
<reference evidence="6 7" key="1">
    <citation type="submission" date="2015-11" db="EMBL/GenBank/DDBJ databases">
        <title>Draft genome of Sulfurovum riftiae 1812E, a member of the Epsilonproteobacteria isolated from the tube of the deep-sea hydrothermal vent tubewom Riftia pachyptila.</title>
        <authorList>
            <person name="Vetriani C."/>
            <person name="Giovannelli D."/>
        </authorList>
    </citation>
    <scope>NUCLEOTIDE SEQUENCE [LARGE SCALE GENOMIC DNA]</scope>
    <source>
        <strain evidence="6 7">1812E</strain>
    </source>
</reference>
<dbReference type="EC" id="3.5.2.6" evidence="2"/>
<keyword evidence="4" id="KW-0046">Antibiotic resistance</keyword>